<comment type="caution">
    <text evidence="1">The sequence shown here is derived from an EMBL/GenBank/DDBJ whole genome shotgun (WGS) entry which is preliminary data.</text>
</comment>
<name>S7TT82_DESML</name>
<dbReference type="AlphaFoldDB" id="S7TT82"/>
<dbReference type="Proteomes" id="UP000014977">
    <property type="component" value="Unassembled WGS sequence"/>
</dbReference>
<dbReference type="RefSeq" id="WP_020877149.1">
    <property type="nucleotide sequence ID" value="NZ_ATHJ01000084.1"/>
</dbReference>
<protein>
    <submittedName>
        <fullName evidence="1">Uncharacterized protein</fullName>
    </submittedName>
</protein>
<dbReference type="EMBL" id="ATHJ01000084">
    <property type="protein sequence ID" value="EPR40257.1"/>
    <property type="molecule type" value="Genomic_DNA"/>
</dbReference>
<sequence>MYQVCVIDFSRTEKLIVVDNFPTLKAAVDDFCAGGWEDRDNVRKQAVLIRDPCGKIHGVGTYVDIDCSSLPVLVWVYAHGAMENRYYEKEYAGFIEKEV</sequence>
<reference evidence="1 2" key="1">
    <citation type="journal article" date="2013" name="Genome Announc.">
        <title>Draft genome sequences for three mercury-methylating, sulfate-reducing bacteria.</title>
        <authorList>
            <person name="Brown S.D."/>
            <person name="Hurt R.A.Jr."/>
            <person name="Gilmour C.C."/>
            <person name="Elias D.A."/>
        </authorList>
    </citation>
    <scope>NUCLEOTIDE SEQUENCE [LARGE SCALE GENOMIC DNA]</scope>
    <source>
        <strain evidence="1 2">DSM 2059</strain>
    </source>
</reference>
<accession>S7TT82</accession>
<organism evidence="1 2">
    <name type="scientific">Desulfococcus multivorans DSM 2059</name>
    <dbReference type="NCBI Taxonomy" id="1121405"/>
    <lineage>
        <taxon>Bacteria</taxon>
        <taxon>Pseudomonadati</taxon>
        <taxon>Thermodesulfobacteriota</taxon>
        <taxon>Desulfobacteria</taxon>
        <taxon>Desulfobacterales</taxon>
        <taxon>Desulfococcaceae</taxon>
        <taxon>Desulfococcus</taxon>
    </lineage>
</organism>
<evidence type="ECO:0000313" key="1">
    <source>
        <dbReference type="EMBL" id="EPR40257.1"/>
    </source>
</evidence>
<evidence type="ECO:0000313" key="2">
    <source>
        <dbReference type="Proteomes" id="UP000014977"/>
    </source>
</evidence>
<proteinExistence type="predicted"/>
<keyword evidence="2" id="KW-1185">Reference proteome</keyword>
<gene>
    <name evidence="1" type="ORF">dsmv_2392</name>
</gene>